<dbReference type="AlphaFoldDB" id="A0A250I6Z5"/>
<evidence type="ECO:0000313" key="3">
    <source>
        <dbReference type="Proteomes" id="UP000217289"/>
    </source>
</evidence>
<dbReference type="EMBL" id="CP022163">
    <property type="protein sequence ID" value="ATB27639.1"/>
    <property type="molecule type" value="Genomic_DNA"/>
</dbReference>
<proteinExistence type="predicted"/>
<keyword evidence="1" id="KW-0472">Membrane</keyword>
<keyword evidence="1" id="KW-0812">Transmembrane</keyword>
<sequence>MTSPTIPSLPRSLAELRERARALEAEPADIDALLVAMAQPAALDEDVRARADVLHRIIDDPVLGGLRGADRRRVDETAVHALLALGEPYASELSAEGRKLLRDAPSRNAMGKEANGLPTTADGEWSWSYLLGMLAVTWSFVEILYLAIELDTKLATAKGVTQLLFAALSAGLTLFAPGLLLKQRHPPGPVSQATFVTLTLLVLIAQGLFGFFLAVFVPSNEWTTTDSGRVALMLLAGVLIRLLVVCGLIAREHSSEPEQPE</sequence>
<dbReference type="Proteomes" id="UP000217289">
    <property type="component" value="Chromosome"/>
</dbReference>
<evidence type="ECO:0000256" key="1">
    <source>
        <dbReference type="SAM" id="Phobius"/>
    </source>
</evidence>
<feature type="transmembrane region" description="Helical" evidence="1">
    <location>
        <begin position="127"/>
        <end position="148"/>
    </location>
</feature>
<dbReference type="OrthoDB" id="5539423at2"/>
<dbReference type="KEGG" id="mbd:MEBOL_001083"/>
<protein>
    <submittedName>
        <fullName evidence="2">Uncharacterized protein</fullName>
    </submittedName>
</protein>
<accession>A0A250I6Z5</accession>
<dbReference type="RefSeq" id="WP_095976414.1">
    <property type="nucleotide sequence ID" value="NZ_CP022163.1"/>
</dbReference>
<feature type="transmembrane region" description="Helical" evidence="1">
    <location>
        <begin position="160"/>
        <end position="181"/>
    </location>
</feature>
<keyword evidence="3" id="KW-1185">Reference proteome</keyword>
<feature type="transmembrane region" description="Helical" evidence="1">
    <location>
        <begin position="193"/>
        <end position="218"/>
    </location>
</feature>
<gene>
    <name evidence="2" type="ORF">MEBOL_001083</name>
</gene>
<name>A0A250I6Z5_9BACT</name>
<evidence type="ECO:0000313" key="2">
    <source>
        <dbReference type="EMBL" id="ATB27639.1"/>
    </source>
</evidence>
<feature type="transmembrane region" description="Helical" evidence="1">
    <location>
        <begin position="230"/>
        <end position="250"/>
    </location>
</feature>
<organism evidence="2 3">
    <name type="scientific">Melittangium boletus DSM 14713</name>
    <dbReference type="NCBI Taxonomy" id="1294270"/>
    <lineage>
        <taxon>Bacteria</taxon>
        <taxon>Pseudomonadati</taxon>
        <taxon>Myxococcota</taxon>
        <taxon>Myxococcia</taxon>
        <taxon>Myxococcales</taxon>
        <taxon>Cystobacterineae</taxon>
        <taxon>Archangiaceae</taxon>
        <taxon>Melittangium</taxon>
    </lineage>
</organism>
<keyword evidence="1" id="KW-1133">Transmembrane helix</keyword>
<reference evidence="2 3" key="1">
    <citation type="submission" date="2017-06" db="EMBL/GenBank/DDBJ databases">
        <authorList>
            <person name="Kim H.J."/>
            <person name="Triplett B.A."/>
        </authorList>
    </citation>
    <scope>NUCLEOTIDE SEQUENCE [LARGE SCALE GENOMIC DNA]</scope>
    <source>
        <strain evidence="2 3">DSM 14713</strain>
    </source>
</reference>